<dbReference type="Proteomes" id="UP000324222">
    <property type="component" value="Unassembled WGS sequence"/>
</dbReference>
<dbReference type="InterPro" id="IPR036161">
    <property type="entry name" value="RPB6/omega-like_sf"/>
</dbReference>
<evidence type="ECO:0000313" key="5">
    <source>
        <dbReference type="Proteomes" id="UP000324222"/>
    </source>
</evidence>
<name>A0A5B7HYG9_PORTR</name>
<feature type="region of interest" description="Disordered" evidence="3">
    <location>
        <begin position="1"/>
        <end position="148"/>
    </location>
</feature>
<sequence length="302" mass="33912">MMDENRGHQGASTTPPPSAPDLPSLHARTSVPCATFRIQTPEKLTEQLNFSPSGVLPASPKLTALSPPPGSYRFSTARPPQGHSDPNTAKTPPAFSEVSPPMTSYARHQTPQRKGVPRQCTEGEDKIEENEPIISQKRHDGENPHASRRYTLPTVRSRKVTPCSGKELKGEHRRTQPLMTKFDIWMTLQARLKQLWQGHPHHPDCPPRITRLTKVSEWELFTGKLEGEILRKHPNGDYERWRLSELQLPRTYVVLPCPPDPLRVPFAFLILTIISTCRQREAGSNSPGDGTANDILITSRRL</sequence>
<feature type="region of interest" description="Disordered" evidence="3">
    <location>
        <begin position="280"/>
        <end position="302"/>
    </location>
</feature>
<proteinExistence type="predicted"/>
<gene>
    <name evidence="4" type="ORF">E2C01_067836</name>
</gene>
<dbReference type="AlphaFoldDB" id="A0A5B7HYG9"/>
<evidence type="ECO:0000256" key="3">
    <source>
        <dbReference type="SAM" id="MobiDB-lite"/>
    </source>
</evidence>
<dbReference type="GO" id="GO:0003677">
    <property type="term" value="F:DNA binding"/>
    <property type="evidence" value="ECO:0007669"/>
    <property type="project" value="InterPro"/>
</dbReference>
<keyword evidence="1" id="KW-0240">DNA-directed RNA polymerase</keyword>
<dbReference type="EMBL" id="VSRR010036928">
    <property type="protein sequence ID" value="MPC73504.1"/>
    <property type="molecule type" value="Genomic_DNA"/>
</dbReference>
<keyword evidence="2" id="KW-0804">Transcription</keyword>
<evidence type="ECO:0000256" key="1">
    <source>
        <dbReference type="ARBA" id="ARBA00022478"/>
    </source>
</evidence>
<evidence type="ECO:0000256" key="2">
    <source>
        <dbReference type="ARBA" id="ARBA00023163"/>
    </source>
</evidence>
<dbReference type="Gene3D" id="3.90.940.10">
    <property type="match status" value="1"/>
</dbReference>
<evidence type="ECO:0000313" key="4">
    <source>
        <dbReference type="EMBL" id="MPC73504.1"/>
    </source>
</evidence>
<accession>A0A5B7HYG9</accession>
<reference evidence="4 5" key="1">
    <citation type="submission" date="2019-05" db="EMBL/GenBank/DDBJ databases">
        <title>Another draft genome of Portunus trituberculatus and its Hox gene families provides insights of decapod evolution.</title>
        <authorList>
            <person name="Jeong J.-H."/>
            <person name="Song I."/>
            <person name="Kim S."/>
            <person name="Choi T."/>
            <person name="Kim D."/>
            <person name="Ryu S."/>
            <person name="Kim W."/>
        </authorList>
    </citation>
    <scope>NUCLEOTIDE SEQUENCE [LARGE SCALE GENOMIC DNA]</scope>
    <source>
        <tissue evidence="4">Muscle</tissue>
    </source>
</reference>
<keyword evidence="5" id="KW-1185">Reference proteome</keyword>
<dbReference type="GO" id="GO:0006351">
    <property type="term" value="P:DNA-templated transcription"/>
    <property type="evidence" value="ECO:0007669"/>
    <property type="project" value="InterPro"/>
</dbReference>
<comment type="caution">
    <text evidence="4">The sequence shown here is derived from an EMBL/GenBank/DDBJ whole genome shotgun (WGS) entry which is preliminary data.</text>
</comment>
<dbReference type="GO" id="GO:0000428">
    <property type="term" value="C:DNA-directed RNA polymerase complex"/>
    <property type="evidence" value="ECO:0007669"/>
    <property type="project" value="UniProtKB-KW"/>
</dbReference>
<dbReference type="SUPFAM" id="SSF63562">
    <property type="entry name" value="RPB6/omega subunit-like"/>
    <property type="match status" value="1"/>
</dbReference>
<protein>
    <submittedName>
        <fullName evidence="4">Uncharacterized protein</fullName>
    </submittedName>
</protein>
<dbReference type="GO" id="GO:0003899">
    <property type="term" value="F:DNA-directed RNA polymerase activity"/>
    <property type="evidence" value="ECO:0007669"/>
    <property type="project" value="InterPro"/>
</dbReference>
<organism evidence="4 5">
    <name type="scientific">Portunus trituberculatus</name>
    <name type="common">Swimming crab</name>
    <name type="synonym">Neptunus trituberculatus</name>
    <dbReference type="NCBI Taxonomy" id="210409"/>
    <lineage>
        <taxon>Eukaryota</taxon>
        <taxon>Metazoa</taxon>
        <taxon>Ecdysozoa</taxon>
        <taxon>Arthropoda</taxon>
        <taxon>Crustacea</taxon>
        <taxon>Multicrustacea</taxon>
        <taxon>Malacostraca</taxon>
        <taxon>Eumalacostraca</taxon>
        <taxon>Eucarida</taxon>
        <taxon>Decapoda</taxon>
        <taxon>Pleocyemata</taxon>
        <taxon>Brachyura</taxon>
        <taxon>Eubrachyura</taxon>
        <taxon>Portunoidea</taxon>
        <taxon>Portunidae</taxon>
        <taxon>Portuninae</taxon>
        <taxon>Portunus</taxon>
    </lineage>
</organism>